<evidence type="ECO:0000313" key="2">
    <source>
        <dbReference type="EMBL" id="CAK9891131.1"/>
    </source>
</evidence>
<evidence type="ECO:0000259" key="1">
    <source>
        <dbReference type="Pfam" id="PF13302"/>
    </source>
</evidence>
<dbReference type="Gene3D" id="3.40.630.30">
    <property type="match status" value="1"/>
</dbReference>
<dbReference type="AlphaFoldDB" id="A0A5E6RK03"/>
<gene>
    <name evidence="3" type="ORF">PS652_01652</name>
    <name evidence="2" type="ORF">PS652_03984</name>
</gene>
<dbReference type="SUPFAM" id="SSF55729">
    <property type="entry name" value="Acyl-CoA N-acyltransferases (Nat)"/>
    <property type="match status" value="1"/>
</dbReference>
<dbReference type="GO" id="GO:0016747">
    <property type="term" value="F:acyltransferase activity, transferring groups other than amino-acyl groups"/>
    <property type="evidence" value="ECO:0007669"/>
    <property type="project" value="InterPro"/>
</dbReference>
<dbReference type="EMBL" id="CABVHG010000008">
    <property type="protein sequence ID" value="VVM68546.1"/>
    <property type="molecule type" value="Genomic_DNA"/>
</dbReference>
<organism evidence="3">
    <name type="scientific">Pseudomonas fluorescens</name>
    <dbReference type="NCBI Taxonomy" id="294"/>
    <lineage>
        <taxon>Bacteria</taxon>
        <taxon>Pseudomonadati</taxon>
        <taxon>Pseudomonadota</taxon>
        <taxon>Gammaproteobacteria</taxon>
        <taxon>Pseudomonadales</taxon>
        <taxon>Pseudomonadaceae</taxon>
        <taxon>Pseudomonas</taxon>
    </lineage>
</organism>
<dbReference type="InterPro" id="IPR016181">
    <property type="entry name" value="Acyl_CoA_acyltransferase"/>
</dbReference>
<proteinExistence type="predicted"/>
<reference evidence="2 4" key="2">
    <citation type="submission" date="2024-03" db="EMBL/GenBank/DDBJ databases">
        <authorList>
            <person name="Alaster D. Moffat"/>
            <person name="Govind Chandra"/>
            <person name="Andrew W. Truman"/>
        </authorList>
    </citation>
    <scope>NUCLEOTIDE SEQUENCE [LARGE SCALE GENOMIC DNA]</scope>
    <source>
        <strain evidence="2">PS652</strain>
    </source>
</reference>
<evidence type="ECO:0000313" key="4">
    <source>
        <dbReference type="Proteomes" id="UP000326595"/>
    </source>
</evidence>
<protein>
    <recommendedName>
        <fullName evidence="1">N-acetyltransferase domain-containing protein</fullName>
    </recommendedName>
</protein>
<accession>A0A5E6RK03</accession>
<name>A0A5E6RK03_PSEFL</name>
<evidence type="ECO:0000313" key="3">
    <source>
        <dbReference type="EMBL" id="VVM68546.1"/>
    </source>
</evidence>
<dbReference type="Proteomes" id="UP000326595">
    <property type="component" value="Chromosome"/>
</dbReference>
<dbReference type="RefSeq" id="WP_052251580.1">
    <property type="nucleotide sequence ID" value="NZ_OZ024668.1"/>
</dbReference>
<dbReference type="InterPro" id="IPR000182">
    <property type="entry name" value="GNAT_dom"/>
</dbReference>
<dbReference type="Pfam" id="PF13302">
    <property type="entry name" value="Acetyltransf_3"/>
    <property type="match status" value="1"/>
</dbReference>
<reference evidence="3" key="1">
    <citation type="submission" date="2019-09" db="EMBL/GenBank/DDBJ databases">
        <authorList>
            <person name="Chandra G."/>
            <person name="Truman W A."/>
        </authorList>
    </citation>
    <scope>NUCLEOTIDE SEQUENCE [LARGE SCALE GENOMIC DNA]</scope>
    <source>
        <strain evidence="3">PS652</strain>
    </source>
</reference>
<sequence length="207" mass="23258">MEIATLHGIVIRTWQSADIPGYANLIGDAQTMRYISSGATRSHTQAHDEIAQFDREQQQQGWSRWAVSLGPNGPFIGYAGFAKKPLGINFGMRFLKDYWGTLSPFTTAQLALTHGFETLGFSHVHTLTNLGHRAALNMNKRFLQLNKLPDTIIETPFGSHLKIDITREYFRSITSHNAARLKSAYRRHSKSVFVRQQALQPSESADA</sequence>
<dbReference type="EMBL" id="OZ024668">
    <property type="protein sequence ID" value="CAK9891131.1"/>
    <property type="molecule type" value="Genomic_DNA"/>
</dbReference>
<feature type="domain" description="N-acetyltransferase" evidence="1">
    <location>
        <begin position="10"/>
        <end position="136"/>
    </location>
</feature>